<reference evidence="1" key="1">
    <citation type="submission" date="2020-10" db="EMBL/GenBank/DDBJ databases">
        <authorList>
            <person name="Muller C M."/>
        </authorList>
    </citation>
    <scope>NUCLEOTIDE SEQUENCE</scope>
    <source>
        <strain evidence="1">THUN-12</strain>
    </source>
</reference>
<gene>
    <name evidence="1" type="ORF">BGTH12_LOCUS5460</name>
</gene>
<sequence length="36" mass="3991">MIHRQTLVPDSSLQPFDTEVAVVKEEPQTALTLPKA</sequence>
<protein>
    <submittedName>
        <fullName evidence="1">BgTH12-05839</fullName>
    </submittedName>
</protein>
<evidence type="ECO:0000313" key="2">
    <source>
        <dbReference type="Proteomes" id="UP000683417"/>
    </source>
</evidence>
<dbReference type="EMBL" id="CAJHIT010000008">
    <property type="protein sequence ID" value="CAD6504102.1"/>
    <property type="molecule type" value="Genomic_DNA"/>
</dbReference>
<proteinExistence type="predicted"/>
<accession>A0A9W4D583</accession>
<comment type="caution">
    <text evidence="1">The sequence shown here is derived from an EMBL/GenBank/DDBJ whole genome shotgun (WGS) entry which is preliminary data.</text>
</comment>
<organism evidence="1 2">
    <name type="scientific">Blumeria graminis f. sp. triticale</name>
    <dbReference type="NCBI Taxonomy" id="1689686"/>
    <lineage>
        <taxon>Eukaryota</taxon>
        <taxon>Fungi</taxon>
        <taxon>Dikarya</taxon>
        <taxon>Ascomycota</taxon>
        <taxon>Pezizomycotina</taxon>
        <taxon>Leotiomycetes</taxon>
        <taxon>Erysiphales</taxon>
        <taxon>Erysiphaceae</taxon>
        <taxon>Blumeria</taxon>
    </lineage>
</organism>
<evidence type="ECO:0000313" key="1">
    <source>
        <dbReference type="EMBL" id="CAD6504102.1"/>
    </source>
</evidence>
<dbReference type="AlphaFoldDB" id="A0A9W4D583"/>
<name>A0A9W4D583_BLUGR</name>
<dbReference type="Proteomes" id="UP000683417">
    <property type="component" value="Unassembled WGS sequence"/>
</dbReference>